<reference evidence="1 2" key="1">
    <citation type="journal article" date="2023" name="Hortic Res">
        <title>Pangenome of water caltrop reveals structural variations and asymmetric subgenome divergence after allopolyploidization.</title>
        <authorList>
            <person name="Zhang X."/>
            <person name="Chen Y."/>
            <person name="Wang L."/>
            <person name="Yuan Y."/>
            <person name="Fang M."/>
            <person name="Shi L."/>
            <person name="Lu R."/>
            <person name="Comes H.P."/>
            <person name="Ma Y."/>
            <person name="Chen Y."/>
            <person name="Huang G."/>
            <person name="Zhou Y."/>
            <person name="Zheng Z."/>
            <person name="Qiu Y."/>
        </authorList>
    </citation>
    <scope>NUCLEOTIDE SEQUENCE [LARGE SCALE GENOMIC DNA]</scope>
    <source>
        <tissue evidence="1">Roots</tissue>
    </source>
</reference>
<accession>A0AAN7KP81</accession>
<organism evidence="1 2">
    <name type="scientific">Trapa incisa</name>
    <dbReference type="NCBI Taxonomy" id="236973"/>
    <lineage>
        <taxon>Eukaryota</taxon>
        <taxon>Viridiplantae</taxon>
        <taxon>Streptophyta</taxon>
        <taxon>Embryophyta</taxon>
        <taxon>Tracheophyta</taxon>
        <taxon>Spermatophyta</taxon>
        <taxon>Magnoliopsida</taxon>
        <taxon>eudicotyledons</taxon>
        <taxon>Gunneridae</taxon>
        <taxon>Pentapetalae</taxon>
        <taxon>rosids</taxon>
        <taxon>malvids</taxon>
        <taxon>Myrtales</taxon>
        <taxon>Lythraceae</taxon>
        <taxon>Trapa</taxon>
    </lineage>
</organism>
<dbReference type="Proteomes" id="UP001345219">
    <property type="component" value="Chromosome 7"/>
</dbReference>
<sequence length="107" mass="11913">MRKSLLCLGPPPHGKESFPVSVVQVYTSWPGNQSVWLATIFLGRPCPMPGHLRGTSQARGCAEIMTACGELTRLMVYQQQLKSCSCINFAFLNKKNMEILLVNLLMK</sequence>
<proteinExistence type="predicted"/>
<name>A0AAN7KP81_9MYRT</name>
<dbReference type="EMBL" id="JAXIOK010000007">
    <property type="protein sequence ID" value="KAK4766447.1"/>
    <property type="molecule type" value="Genomic_DNA"/>
</dbReference>
<dbReference type="AlphaFoldDB" id="A0AAN7KP81"/>
<keyword evidence="2" id="KW-1185">Reference proteome</keyword>
<comment type="caution">
    <text evidence="1">The sequence shown here is derived from an EMBL/GenBank/DDBJ whole genome shotgun (WGS) entry which is preliminary data.</text>
</comment>
<evidence type="ECO:0000313" key="1">
    <source>
        <dbReference type="EMBL" id="KAK4766447.1"/>
    </source>
</evidence>
<protein>
    <submittedName>
        <fullName evidence="1">Uncharacterized protein</fullName>
    </submittedName>
</protein>
<gene>
    <name evidence="1" type="ORF">SAY87_008089</name>
</gene>
<evidence type="ECO:0000313" key="2">
    <source>
        <dbReference type="Proteomes" id="UP001345219"/>
    </source>
</evidence>